<keyword evidence="1" id="KW-0129">CBS domain</keyword>
<dbReference type="NCBIfam" id="TIGR00254">
    <property type="entry name" value="GGDEF"/>
    <property type="match status" value="1"/>
</dbReference>
<dbReference type="Gene3D" id="3.10.580.10">
    <property type="entry name" value="CBS-domain"/>
    <property type="match status" value="1"/>
</dbReference>
<accession>A4TX36</accession>
<dbReference type="InterPro" id="IPR050706">
    <property type="entry name" value="Cyclic-di-GMP_PDE-like"/>
</dbReference>
<dbReference type="SUPFAM" id="SSF55073">
    <property type="entry name" value="Nucleotide cyclase"/>
    <property type="match status" value="1"/>
</dbReference>
<dbReference type="SMART" id="SM00052">
    <property type="entry name" value="EAL"/>
    <property type="match status" value="1"/>
</dbReference>
<feature type="region of interest" description="Disordered" evidence="2">
    <location>
        <begin position="1"/>
        <end position="21"/>
    </location>
</feature>
<sequence>MFTLANALGETPKPSASHARAALRDHRPFPLPGRPSAQPSDDHWNEILLTLDVAFQPIVNIHTGACYGYEALLRNTTEAGFESIADFFDTCHALGVLIDVEMALREKAVVKFLQMEHWRQSKLFLNLDNRGLELEGDLPARTRKMLERYGIEESQVVFEISEQHPIGQPNHAAAIFNHYKRNNFRLAVDDFGTGFSGLQLLYFAAPDFLKIDRFFVSDIASDSKKKLFLSQIVNIAHLLGVVVLAEGVETEREYFVCKDIGCDLIQGYLVQRPDRDMAQMQPHYDHIERLSRRERRVAVSDQKLIADQIAAIDPIHLDSTMEEVFERFRADKSVTFFPVIDAAGEPVGIVRETELKDYTYSLYGKALISNKTLGRRLKDFVTRCPMADINTRAEHILQAYSAVEKSEGIIIVDDMKYAGFLSAHSLLRVINEKNLAAARDQNPLTKLAGNNLIHEYVSEALGAADCEYVLAYFDFDNFKPFNDKYGFRLGDRAILLFAELLAKALPRDTCFPAHVGGDDFFGGFRRTDFDEALRVSANLCASFSRDVESFYDDETRRLGHIVGQDRVGNIVRFPLMTVSAAIVHLPVGRHVFSVDDVSQLIAELKKEAKKSPDHVASAALICPGN</sequence>
<organism evidence="6">
    <name type="scientific">Magnetospirillum gryphiswaldense</name>
    <dbReference type="NCBI Taxonomy" id="55518"/>
    <lineage>
        <taxon>Bacteria</taxon>
        <taxon>Pseudomonadati</taxon>
        <taxon>Pseudomonadota</taxon>
        <taxon>Alphaproteobacteria</taxon>
        <taxon>Rhodospirillales</taxon>
        <taxon>Rhodospirillaceae</taxon>
        <taxon>Magnetospirillum</taxon>
    </lineage>
</organism>
<evidence type="ECO:0000259" key="4">
    <source>
        <dbReference type="PROSITE" id="PS50887"/>
    </source>
</evidence>
<dbReference type="InterPro" id="IPR000160">
    <property type="entry name" value="GGDEF_dom"/>
</dbReference>
<protein>
    <submittedName>
        <fullName evidence="6">EAL domain/GGDEF</fullName>
    </submittedName>
</protein>
<dbReference type="PROSITE" id="PS50887">
    <property type="entry name" value="GGDEF"/>
    <property type="match status" value="1"/>
</dbReference>
<gene>
    <name evidence="6" type="ORF">MGR_3675</name>
</gene>
<dbReference type="PROSITE" id="PS51371">
    <property type="entry name" value="CBS"/>
    <property type="match status" value="1"/>
</dbReference>
<dbReference type="InterPro" id="IPR000644">
    <property type="entry name" value="CBS_dom"/>
</dbReference>
<dbReference type="CDD" id="cd01948">
    <property type="entry name" value="EAL"/>
    <property type="match status" value="1"/>
</dbReference>
<name>A4TX36_9PROT</name>
<dbReference type="InterPro" id="IPR046342">
    <property type="entry name" value="CBS_dom_sf"/>
</dbReference>
<evidence type="ECO:0000256" key="1">
    <source>
        <dbReference type="PROSITE-ProRule" id="PRU00703"/>
    </source>
</evidence>
<feature type="domain" description="CBS" evidence="5">
    <location>
        <begin position="308"/>
        <end position="367"/>
    </location>
</feature>
<dbReference type="SUPFAM" id="SSF141868">
    <property type="entry name" value="EAL domain-like"/>
    <property type="match status" value="1"/>
</dbReference>
<dbReference type="InterPro" id="IPR029787">
    <property type="entry name" value="Nucleotide_cyclase"/>
</dbReference>
<dbReference type="CDD" id="cd01949">
    <property type="entry name" value="GGDEF"/>
    <property type="match status" value="1"/>
</dbReference>
<dbReference type="Gene3D" id="3.20.20.450">
    <property type="entry name" value="EAL domain"/>
    <property type="match status" value="1"/>
</dbReference>
<evidence type="ECO:0000256" key="2">
    <source>
        <dbReference type="SAM" id="MobiDB-lite"/>
    </source>
</evidence>
<dbReference type="PANTHER" id="PTHR33121:SF76">
    <property type="entry name" value="SIGNALING PROTEIN"/>
    <property type="match status" value="1"/>
</dbReference>
<dbReference type="GO" id="GO:0071111">
    <property type="term" value="F:cyclic-guanylate-specific phosphodiesterase activity"/>
    <property type="evidence" value="ECO:0007669"/>
    <property type="project" value="InterPro"/>
</dbReference>
<reference evidence="6" key="1">
    <citation type="journal article" date="2007" name="J. Bacteriol.">
        <title>Comparative genome analysis of four magnetotactic bacteria reveals a complex set of group-specific genes implicated in magnetosome biomineralization and function.</title>
        <authorList>
            <person name="Richter M."/>
            <person name="Kube M."/>
            <person name="Bazylinski D.A."/>
            <person name="Lombardot T."/>
            <person name="Gloeckner F.O."/>
            <person name="Reinhardt R."/>
            <person name="Schueler D."/>
        </authorList>
    </citation>
    <scope>NUCLEOTIDE SEQUENCE</scope>
    <source>
        <strain evidence="6">MSR-1</strain>
    </source>
</reference>
<dbReference type="Gene3D" id="3.30.70.270">
    <property type="match status" value="1"/>
</dbReference>
<dbReference type="InterPro" id="IPR035919">
    <property type="entry name" value="EAL_sf"/>
</dbReference>
<evidence type="ECO:0000259" key="3">
    <source>
        <dbReference type="PROSITE" id="PS50883"/>
    </source>
</evidence>
<dbReference type="Pfam" id="PF00990">
    <property type="entry name" value="GGDEF"/>
    <property type="match status" value="1"/>
</dbReference>
<dbReference type="EMBL" id="CU459003">
    <property type="protein sequence ID" value="CAM75193.1"/>
    <property type="molecule type" value="Genomic_DNA"/>
</dbReference>
<proteinExistence type="predicted"/>
<feature type="domain" description="EAL" evidence="3">
    <location>
        <begin position="30"/>
        <end position="287"/>
    </location>
</feature>
<dbReference type="InterPro" id="IPR001633">
    <property type="entry name" value="EAL_dom"/>
</dbReference>
<dbReference type="RefSeq" id="WP_106001474.1">
    <property type="nucleotide sequence ID" value="NZ_CP027527.1"/>
</dbReference>
<dbReference type="PANTHER" id="PTHR33121">
    <property type="entry name" value="CYCLIC DI-GMP PHOSPHODIESTERASE PDEF"/>
    <property type="match status" value="1"/>
</dbReference>
<dbReference type="Pfam" id="PF00571">
    <property type="entry name" value="CBS"/>
    <property type="match status" value="1"/>
</dbReference>
<dbReference type="InterPro" id="IPR043128">
    <property type="entry name" value="Rev_trsase/Diguanyl_cyclase"/>
</dbReference>
<dbReference type="PROSITE" id="PS50883">
    <property type="entry name" value="EAL"/>
    <property type="match status" value="1"/>
</dbReference>
<dbReference type="Pfam" id="PF00563">
    <property type="entry name" value="EAL"/>
    <property type="match status" value="1"/>
</dbReference>
<feature type="domain" description="GGDEF" evidence="4">
    <location>
        <begin position="466"/>
        <end position="625"/>
    </location>
</feature>
<evidence type="ECO:0000313" key="6">
    <source>
        <dbReference type="EMBL" id="CAM75193.1"/>
    </source>
</evidence>
<dbReference type="AlphaFoldDB" id="A4TX36"/>
<evidence type="ECO:0000259" key="5">
    <source>
        <dbReference type="PROSITE" id="PS51371"/>
    </source>
</evidence>
<dbReference type="SUPFAM" id="SSF54631">
    <property type="entry name" value="CBS-domain pair"/>
    <property type="match status" value="1"/>
</dbReference>
<dbReference type="SMART" id="SM00267">
    <property type="entry name" value="GGDEF"/>
    <property type="match status" value="1"/>
</dbReference>